<feature type="region of interest" description="Disordered" evidence="1">
    <location>
        <begin position="1"/>
        <end position="40"/>
    </location>
</feature>
<accession>A0AB40BXI9</accession>
<dbReference type="AlphaFoldDB" id="A0AB40BXI9"/>
<protein>
    <submittedName>
        <fullName evidence="4">Uncharacterized protein LOC120268549</fullName>
    </submittedName>
</protein>
<name>A0AB40BXI9_DIOCR</name>
<evidence type="ECO:0000256" key="1">
    <source>
        <dbReference type="SAM" id="MobiDB-lite"/>
    </source>
</evidence>
<evidence type="ECO:0000313" key="3">
    <source>
        <dbReference type="Proteomes" id="UP001515500"/>
    </source>
</evidence>
<dbReference type="RefSeq" id="XP_039131829.1">
    <property type="nucleotide sequence ID" value="XM_039275895.1"/>
</dbReference>
<organism evidence="3 4">
    <name type="scientific">Dioscorea cayennensis subsp. rotundata</name>
    <name type="common">White Guinea yam</name>
    <name type="synonym">Dioscorea rotundata</name>
    <dbReference type="NCBI Taxonomy" id="55577"/>
    <lineage>
        <taxon>Eukaryota</taxon>
        <taxon>Viridiplantae</taxon>
        <taxon>Streptophyta</taxon>
        <taxon>Embryophyta</taxon>
        <taxon>Tracheophyta</taxon>
        <taxon>Spermatophyta</taxon>
        <taxon>Magnoliopsida</taxon>
        <taxon>Liliopsida</taxon>
        <taxon>Dioscoreales</taxon>
        <taxon>Dioscoreaceae</taxon>
        <taxon>Dioscorea</taxon>
    </lineage>
</organism>
<proteinExistence type="predicted"/>
<gene>
    <name evidence="4" type="primary">LOC120268549</name>
</gene>
<feature type="domain" description="Putative plant transposon protein" evidence="2">
    <location>
        <begin position="85"/>
        <end position="251"/>
    </location>
</feature>
<keyword evidence="3" id="KW-1185">Reference proteome</keyword>
<evidence type="ECO:0000259" key="2">
    <source>
        <dbReference type="Pfam" id="PF20167"/>
    </source>
</evidence>
<reference evidence="4" key="1">
    <citation type="submission" date="2025-08" db="UniProtKB">
        <authorList>
            <consortium name="RefSeq"/>
        </authorList>
    </citation>
    <scope>IDENTIFICATION</scope>
</reference>
<evidence type="ECO:0000313" key="4">
    <source>
        <dbReference type="RefSeq" id="XP_039131829.1"/>
    </source>
</evidence>
<dbReference type="InterPro" id="IPR046796">
    <property type="entry name" value="Transposase_32_dom"/>
</dbReference>
<dbReference type="Pfam" id="PF20167">
    <property type="entry name" value="Transposase_32"/>
    <property type="match status" value="1"/>
</dbReference>
<dbReference type="GeneID" id="120268549"/>
<feature type="compositionally biased region" description="Basic and acidic residues" evidence="1">
    <location>
        <begin position="19"/>
        <end position="28"/>
    </location>
</feature>
<sequence length="264" mass="29716">MKKLGQGQKKKCTEAANQGEKKSSTAERGKKKKASQCPEVGDEDKFLNKASKKKFKSIAGRGIVVESVIDEAAFENYGLMELLKERGLKKSATFAESYSLSLVQEVYSNLSSSDKGISKVFMQGKLIPFSPMSLNRFLEFKYEIKGNYDEGLELNEDVLKEITGGRTKSWGVESRLPASILIAKYNVFFGLGILNWLPTPHNSSIVKELTLLLFAIVTRKKFNMGRLIFQNVVKEADCTSFSILLSYPPLLPQYLLQHWIHLMK</sequence>
<dbReference type="Proteomes" id="UP001515500">
    <property type="component" value="Chromosome 9"/>
</dbReference>